<dbReference type="RefSeq" id="WP_083951949.1">
    <property type="nucleotide sequence ID" value="NZ_FTOG01000002.1"/>
</dbReference>
<reference evidence="3" key="1">
    <citation type="submission" date="2017-01" db="EMBL/GenBank/DDBJ databases">
        <authorList>
            <person name="Varghese N."/>
            <person name="Submissions S."/>
        </authorList>
    </citation>
    <scope>NUCLEOTIDE SEQUENCE [LARGE SCALE GENOMIC DNA]</scope>
    <source>
        <strain evidence="3">DSM 19945</strain>
    </source>
</reference>
<protein>
    <recommendedName>
        <fullName evidence="1">4Fe-4S ferredoxin-type domain-containing protein</fullName>
    </recommendedName>
</protein>
<gene>
    <name evidence="2" type="ORF">SAMN05421580_102389</name>
</gene>
<evidence type="ECO:0000313" key="3">
    <source>
        <dbReference type="Proteomes" id="UP000186221"/>
    </source>
</evidence>
<dbReference type="PROSITE" id="PS51379">
    <property type="entry name" value="4FE4S_FER_2"/>
    <property type="match status" value="1"/>
</dbReference>
<evidence type="ECO:0000259" key="1">
    <source>
        <dbReference type="PROSITE" id="PS51379"/>
    </source>
</evidence>
<dbReference type="AlphaFoldDB" id="A0A1N7KFM8"/>
<dbReference type="OrthoDB" id="8279740at2"/>
<sequence>MNLPERLTQDLDAARLFVAGAVLEGEETILLLAPDEPGFWPHVTAQPEFADGARDPLDRWSRRVIEAMATAHGGRAILPSDGPPYAPFFQWALGSGQAFASPVQMLVHARMGLWTSFRGALALPERLPQPAPAANPCPKCDAPCATACPVNAFGAGGYDTAACHNFLNTSGGEICLSGGCLARRACPLSESYGRLASQSAWHMRQFHT</sequence>
<dbReference type="STRING" id="453582.SAMN05421580_102389"/>
<name>A0A1N7KFM8_9RHOB</name>
<accession>A0A1N7KFM8</accession>
<dbReference type="Proteomes" id="UP000186221">
    <property type="component" value="Unassembled WGS sequence"/>
</dbReference>
<feature type="domain" description="4Fe-4S ferredoxin-type" evidence="1">
    <location>
        <begin position="128"/>
        <end position="158"/>
    </location>
</feature>
<dbReference type="EMBL" id="FTOG01000002">
    <property type="protein sequence ID" value="SIS60274.1"/>
    <property type="molecule type" value="Genomic_DNA"/>
</dbReference>
<proteinExistence type="predicted"/>
<dbReference type="InterPro" id="IPR017896">
    <property type="entry name" value="4Fe4S_Fe-S-bd"/>
</dbReference>
<evidence type="ECO:0000313" key="2">
    <source>
        <dbReference type="EMBL" id="SIS60274.1"/>
    </source>
</evidence>
<keyword evidence="3" id="KW-1185">Reference proteome</keyword>
<organism evidence="2 3">
    <name type="scientific">Rhodobacter aestuarii</name>
    <dbReference type="NCBI Taxonomy" id="453582"/>
    <lineage>
        <taxon>Bacteria</taxon>
        <taxon>Pseudomonadati</taxon>
        <taxon>Pseudomonadota</taxon>
        <taxon>Alphaproteobacteria</taxon>
        <taxon>Rhodobacterales</taxon>
        <taxon>Rhodobacter group</taxon>
        <taxon>Rhodobacter</taxon>
    </lineage>
</organism>